<protein>
    <submittedName>
        <fullName evidence="1">Uncharacterized protein</fullName>
    </submittedName>
</protein>
<keyword evidence="2" id="KW-1185">Reference proteome</keyword>
<dbReference type="AlphaFoldDB" id="A0A397U1F6"/>
<organism evidence="1 2">
    <name type="scientific">Gigaspora rosea</name>
    <dbReference type="NCBI Taxonomy" id="44941"/>
    <lineage>
        <taxon>Eukaryota</taxon>
        <taxon>Fungi</taxon>
        <taxon>Fungi incertae sedis</taxon>
        <taxon>Mucoromycota</taxon>
        <taxon>Glomeromycotina</taxon>
        <taxon>Glomeromycetes</taxon>
        <taxon>Diversisporales</taxon>
        <taxon>Gigasporaceae</taxon>
        <taxon>Gigaspora</taxon>
    </lineage>
</organism>
<sequence>MVGMGTDLITVVVPGVVANSWSPYLVLKSTLRCTCGFLPFQVARLSLQSLGLESCYSGGAGLDFSSWEVLPWVFDVGEIFVGILMWVLALEVALGWSRSTSLVWGLVRSEKVLSCGPFHRGYQIRGSVGTCLVLWDLGIESFVVGIVNTIKVGFGIKKKIELMVETGDWGPSLYHIGYRRIIPKPVIQKEESMNNFKEVRKVLICLNKKFSY</sequence>
<accession>A0A397U1F6</accession>
<dbReference type="Proteomes" id="UP000266673">
    <property type="component" value="Unassembled WGS sequence"/>
</dbReference>
<gene>
    <name evidence="1" type="ORF">C2G38_2048780</name>
</gene>
<name>A0A397U1F6_9GLOM</name>
<reference evidence="1 2" key="1">
    <citation type="submission" date="2018-06" db="EMBL/GenBank/DDBJ databases">
        <title>Comparative genomics reveals the genomic features of Rhizophagus irregularis, R. cerebriforme, R. diaphanum and Gigaspora rosea, and their symbiotic lifestyle signature.</title>
        <authorList>
            <person name="Morin E."/>
            <person name="San Clemente H."/>
            <person name="Chen E.C.H."/>
            <person name="De La Providencia I."/>
            <person name="Hainaut M."/>
            <person name="Kuo A."/>
            <person name="Kohler A."/>
            <person name="Murat C."/>
            <person name="Tang N."/>
            <person name="Roy S."/>
            <person name="Loubradou J."/>
            <person name="Henrissat B."/>
            <person name="Grigoriev I.V."/>
            <person name="Corradi N."/>
            <person name="Roux C."/>
            <person name="Martin F.M."/>
        </authorList>
    </citation>
    <scope>NUCLEOTIDE SEQUENCE [LARGE SCALE GENOMIC DNA]</scope>
    <source>
        <strain evidence="1 2">DAOM 194757</strain>
    </source>
</reference>
<evidence type="ECO:0000313" key="1">
    <source>
        <dbReference type="EMBL" id="RIB04030.1"/>
    </source>
</evidence>
<evidence type="ECO:0000313" key="2">
    <source>
        <dbReference type="Proteomes" id="UP000266673"/>
    </source>
</evidence>
<comment type="caution">
    <text evidence="1">The sequence shown here is derived from an EMBL/GenBank/DDBJ whole genome shotgun (WGS) entry which is preliminary data.</text>
</comment>
<dbReference type="EMBL" id="QKWP01002269">
    <property type="protein sequence ID" value="RIB04030.1"/>
    <property type="molecule type" value="Genomic_DNA"/>
</dbReference>
<proteinExistence type="predicted"/>